<dbReference type="Gene3D" id="3.10.100.10">
    <property type="entry name" value="Mannose-Binding Protein A, subunit A"/>
    <property type="match status" value="1"/>
</dbReference>
<proteinExistence type="predicted"/>
<accession>A0A9W2YQ81</accession>
<evidence type="ECO:0000256" key="1">
    <source>
        <dbReference type="SAM" id="SignalP"/>
    </source>
</evidence>
<keyword evidence="1" id="KW-0732">Signal</keyword>
<dbReference type="InterPro" id="IPR016186">
    <property type="entry name" value="C-type_lectin-like/link_sf"/>
</dbReference>
<dbReference type="AlphaFoldDB" id="A0A9W2YQ81"/>
<evidence type="ECO:0000313" key="4">
    <source>
        <dbReference type="RefSeq" id="XP_055864892.1"/>
    </source>
</evidence>
<dbReference type="SUPFAM" id="SSF56436">
    <property type="entry name" value="C-type lectin-like"/>
    <property type="match status" value="1"/>
</dbReference>
<organism evidence="3 4">
    <name type="scientific">Biomphalaria glabrata</name>
    <name type="common">Bloodfluke planorb</name>
    <name type="synonym">Freshwater snail</name>
    <dbReference type="NCBI Taxonomy" id="6526"/>
    <lineage>
        <taxon>Eukaryota</taxon>
        <taxon>Metazoa</taxon>
        <taxon>Spiralia</taxon>
        <taxon>Lophotrochozoa</taxon>
        <taxon>Mollusca</taxon>
        <taxon>Gastropoda</taxon>
        <taxon>Heterobranchia</taxon>
        <taxon>Euthyneura</taxon>
        <taxon>Panpulmonata</taxon>
        <taxon>Hygrophila</taxon>
        <taxon>Lymnaeoidea</taxon>
        <taxon>Planorbidae</taxon>
        <taxon>Biomphalaria</taxon>
    </lineage>
</organism>
<dbReference type="InterPro" id="IPR016187">
    <property type="entry name" value="CTDL_fold"/>
</dbReference>
<name>A0A9W2YQ81_BIOGL</name>
<feature type="chain" id="PRO_5040874523" evidence="1">
    <location>
        <begin position="18"/>
        <end position="214"/>
    </location>
</feature>
<feature type="domain" description="C-type lectin" evidence="2">
    <location>
        <begin position="86"/>
        <end position="180"/>
    </location>
</feature>
<dbReference type="InterPro" id="IPR001304">
    <property type="entry name" value="C-type_lectin-like"/>
</dbReference>
<evidence type="ECO:0000259" key="2">
    <source>
        <dbReference type="Pfam" id="PF00059"/>
    </source>
</evidence>
<protein>
    <submittedName>
        <fullName evidence="4">Uncharacterized protein LOC129922491</fullName>
    </submittedName>
</protein>
<dbReference type="Proteomes" id="UP001165740">
    <property type="component" value="Chromosome 13"/>
</dbReference>
<reference evidence="4" key="1">
    <citation type="submission" date="2025-08" db="UniProtKB">
        <authorList>
            <consortium name="RefSeq"/>
        </authorList>
    </citation>
    <scope>IDENTIFICATION</scope>
</reference>
<dbReference type="RefSeq" id="XP_055864892.1">
    <property type="nucleotide sequence ID" value="XM_056008917.1"/>
</dbReference>
<sequence length="214" mass="24280">MMLKSWMLLIFLSGHCCFVVKDSNVQYLYGDEKKREIPEPVSLSKRVTKTPLELVKKAYFIESRKLWDSTYLLSKESLFFYPSFGQAMCGMVGGYLAEIDGAVERDFIKSFLSSHASKFQYVVTGGTDEDKEGTWVNRYSQTQVASLWFIGQPDNFQGSQNCQSFVKQNGWVLADSSCVSNGRDVGFLCEVKDDSTQYVSFDMTDQLASLKNNK</sequence>
<dbReference type="GeneID" id="129922491"/>
<keyword evidence="3" id="KW-1185">Reference proteome</keyword>
<dbReference type="Pfam" id="PF00059">
    <property type="entry name" value="Lectin_C"/>
    <property type="match status" value="1"/>
</dbReference>
<gene>
    <name evidence="4" type="primary">LOC129922491</name>
</gene>
<feature type="signal peptide" evidence="1">
    <location>
        <begin position="1"/>
        <end position="17"/>
    </location>
</feature>
<dbReference type="OMA" id="HASKFQY"/>
<evidence type="ECO:0000313" key="3">
    <source>
        <dbReference type="Proteomes" id="UP001165740"/>
    </source>
</evidence>
<dbReference type="CDD" id="cd00037">
    <property type="entry name" value="CLECT"/>
    <property type="match status" value="1"/>
</dbReference>
<dbReference type="OrthoDB" id="6094625at2759"/>